<dbReference type="InterPro" id="IPR012334">
    <property type="entry name" value="Pectin_lyas_fold"/>
</dbReference>
<dbReference type="Proteomes" id="UP001154061">
    <property type="component" value="Unassembled WGS sequence"/>
</dbReference>
<evidence type="ECO:0000313" key="2">
    <source>
        <dbReference type="Proteomes" id="UP001154061"/>
    </source>
</evidence>
<organism evidence="1 2">
    <name type="scientific">Natrinema salsiterrestre</name>
    <dbReference type="NCBI Taxonomy" id="2950540"/>
    <lineage>
        <taxon>Archaea</taxon>
        <taxon>Methanobacteriati</taxon>
        <taxon>Methanobacteriota</taxon>
        <taxon>Stenosarchaea group</taxon>
        <taxon>Halobacteria</taxon>
        <taxon>Halobacteriales</taxon>
        <taxon>Natrialbaceae</taxon>
        <taxon>Natrinema</taxon>
    </lineage>
</organism>
<dbReference type="SUPFAM" id="SSF51126">
    <property type="entry name" value="Pectin lyase-like"/>
    <property type="match status" value="1"/>
</dbReference>
<evidence type="ECO:0000313" key="1">
    <source>
        <dbReference type="EMBL" id="MDF9746757.1"/>
    </source>
</evidence>
<proteinExistence type="predicted"/>
<accession>A0A9Q4L576</accession>
<keyword evidence="2" id="KW-1185">Reference proteome</keyword>
<protein>
    <submittedName>
        <fullName evidence="1">Uncharacterized protein</fullName>
    </submittedName>
</protein>
<dbReference type="Gene3D" id="2.160.20.10">
    <property type="entry name" value="Single-stranded right-handed beta-helix, Pectin lyase-like"/>
    <property type="match status" value="1"/>
</dbReference>
<gene>
    <name evidence="1" type="ORF">NDI89_14290</name>
</gene>
<dbReference type="EMBL" id="JAMQOT010000005">
    <property type="protein sequence ID" value="MDF9746757.1"/>
    <property type="molecule type" value="Genomic_DNA"/>
</dbReference>
<name>A0A9Q4L576_9EURY</name>
<dbReference type="InterPro" id="IPR011050">
    <property type="entry name" value="Pectin_lyase_fold/virulence"/>
</dbReference>
<dbReference type="AlphaFoldDB" id="A0A9Q4L576"/>
<sequence>MPSFTSNHGFQLFDNGESWEHRTDFEKLDRLLGGFDENGDRLELGSLVVDGERPTLGSQVVYATRFDGANGGEQIQAALDDLDGVRGTVVVPAEGPDDLAGYDHSERADGWLVTDAVTIPSETTLVLDGSYLFLDDAARTNLLRNELAFQNTKDRDEDITVVGRGAARLDGNAAGQNRPYENDAGRNEPEVSEHYGFVFHNVERLRVGGFTLGPTAGWGGIVEDFTDAFVHDIFIAQDDSHDNQDGISFAGPGERGIMSNLAGTVNDDFVTAYSALDWSESDLLAGDGGDLSTLAYRGGVMYQYETNETGHGPFVRLYTENDTVIRNVSVTDYHGYNGGEIKLMNNNDSGGTSDYGQLENITVSNCTCDHTYDIVRTWGHVNNVSISNFAATNVYGHFWNHNAVDGHPAYVKNVAVSNCQIQSGGQLFYQDDQGGELVGATFSDITHENPWLTEPGAKWEVQSGTWRDVTWRDIRVVGTGEWDGVWIDGSVDLSNVRFDELVLEDLTEGISLASGAGETGTPIAFESVVTRNVMNQNWRIDRDCVTRSGIGVASGTGERPAADDWQPGDLVQYTDTDDGSGDGLYMLLPDGTWCLFATDLAQ</sequence>
<reference evidence="1" key="1">
    <citation type="submission" date="2022-06" db="EMBL/GenBank/DDBJ databases">
        <title>Natrinema sp. a new haloarchaeum isolate from saline soil.</title>
        <authorList>
            <person name="Strakova D."/>
            <person name="Galisteo C."/>
            <person name="Sanchez-Porro C."/>
            <person name="Ventosa A."/>
        </authorList>
    </citation>
    <scope>NUCLEOTIDE SEQUENCE</scope>
    <source>
        <strain evidence="1">S1CR25-10</strain>
    </source>
</reference>
<comment type="caution">
    <text evidence="1">The sequence shown here is derived from an EMBL/GenBank/DDBJ whole genome shotgun (WGS) entry which is preliminary data.</text>
</comment>